<dbReference type="EMBL" id="FZQP02000471">
    <property type="protein sequence ID" value="VVC89190.1"/>
    <property type="molecule type" value="Genomic_DNA"/>
</dbReference>
<protein>
    <submittedName>
        <fullName evidence="1">Uncharacterized protein</fullName>
    </submittedName>
</protein>
<evidence type="ECO:0000313" key="2">
    <source>
        <dbReference type="Proteomes" id="UP000324832"/>
    </source>
</evidence>
<proteinExistence type="predicted"/>
<accession>A0A5E4PT83</accession>
<keyword evidence="2" id="KW-1185">Reference proteome</keyword>
<sequence length="105" mass="11654">MAHIVQTPTSLTMVADQQDNRLSLPIVSCMHLTFAIGYCEDESSLRHRCVRAYGELFHRMEWSVRLWRLRPVGGRSAGGCKLRAASAGATTVKSAGPRARRGLDR</sequence>
<dbReference type="AlphaFoldDB" id="A0A5E4PT83"/>
<name>A0A5E4PT83_9NEOP</name>
<dbReference type="Proteomes" id="UP000324832">
    <property type="component" value="Unassembled WGS sequence"/>
</dbReference>
<reference evidence="1 2" key="1">
    <citation type="submission" date="2017-07" db="EMBL/GenBank/DDBJ databases">
        <authorList>
            <person name="Talla V."/>
            <person name="Backstrom N."/>
        </authorList>
    </citation>
    <scope>NUCLEOTIDE SEQUENCE [LARGE SCALE GENOMIC DNA]</scope>
</reference>
<evidence type="ECO:0000313" key="1">
    <source>
        <dbReference type="EMBL" id="VVC89190.1"/>
    </source>
</evidence>
<organism evidence="1 2">
    <name type="scientific">Leptidea sinapis</name>
    <dbReference type="NCBI Taxonomy" id="189913"/>
    <lineage>
        <taxon>Eukaryota</taxon>
        <taxon>Metazoa</taxon>
        <taxon>Ecdysozoa</taxon>
        <taxon>Arthropoda</taxon>
        <taxon>Hexapoda</taxon>
        <taxon>Insecta</taxon>
        <taxon>Pterygota</taxon>
        <taxon>Neoptera</taxon>
        <taxon>Endopterygota</taxon>
        <taxon>Lepidoptera</taxon>
        <taxon>Glossata</taxon>
        <taxon>Ditrysia</taxon>
        <taxon>Papilionoidea</taxon>
        <taxon>Pieridae</taxon>
        <taxon>Dismorphiinae</taxon>
        <taxon>Leptidea</taxon>
    </lineage>
</organism>
<gene>
    <name evidence="1" type="ORF">LSINAPIS_LOCUS2376</name>
</gene>